<dbReference type="InterPro" id="IPR050250">
    <property type="entry name" value="Macrolide_Exporter_MacB"/>
</dbReference>
<sequence length="403" mass="43079">MNIEEGFKSAIQSIKSNKLRSFLTMLGIIIGISSVITIVSIGAAAKEYIAGEFQGIGSNVVNVNLNQYSDKPIENKDYFTMDDVNLINNKIPEVKQVVPMLSSVGNLKVANKSKRVEIVASAKGYDEISGTKMVSGRFLNDHDAEIRSSAAIIDEKTAQKLFRGTDNALGEDVIVESDNGETNLHIVGICKDSSSNLGEASENAPGQVFMPVTSADRIFANTNISYMSVMLSDMSKADQISSKIVKILESRHQAKGIYSAQSGFKGLDSLNKVLNIVTGILGAIAAISLLVGGIGVMNIMLVSVTERTREIGIRKAIGAKTRDIKVQFLMESIILCLIGGAIGTIFGITAGKIIGAILKIHVPVSIGVILIAFLFSSAIGIFFGLYPASKAAKLDPIEALRYE</sequence>
<dbReference type="EMBL" id="CP032416">
    <property type="protein sequence ID" value="AYD40897.1"/>
    <property type="molecule type" value="Genomic_DNA"/>
</dbReference>
<dbReference type="RefSeq" id="WP_119973298.1">
    <property type="nucleotide sequence ID" value="NZ_CP032416.1"/>
</dbReference>
<feature type="transmembrane region" description="Helical" evidence="7">
    <location>
        <begin position="326"/>
        <end position="348"/>
    </location>
</feature>
<comment type="subcellular location">
    <subcellularLocation>
        <location evidence="1">Cell membrane</location>
        <topology evidence="1">Multi-pass membrane protein</topology>
    </subcellularLocation>
</comment>
<organism evidence="10 11">
    <name type="scientific">Clostridium fermenticellae</name>
    <dbReference type="NCBI Taxonomy" id="2068654"/>
    <lineage>
        <taxon>Bacteria</taxon>
        <taxon>Bacillati</taxon>
        <taxon>Bacillota</taxon>
        <taxon>Clostridia</taxon>
        <taxon>Eubacteriales</taxon>
        <taxon>Clostridiaceae</taxon>
        <taxon>Clostridium</taxon>
    </lineage>
</organism>
<keyword evidence="5 7" id="KW-0472">Membrane</keyword>
<feature type="domain" description="ABC3 transporter permease C-terminal" evidence="8">
    <location>
        <begin position="283"/>
        <end position="396"/>
    </location>
</feature>
<keyword evidence="4 7" id="KW-1133">Transmembrane helix</keyword>
<evidence type="ECO:0000256" key="6">
    <source>
        <dbReference type="ARBA" id="ARBA00038076"/>
    </source>
</evidence>
<dbReference type="KEGG" id="cfer:D4Z93_10325"/>
<dbReference type="PANTHER" id="PTHR30572:SF4">
    <property type="entry name" value="ABC TRANSPORTER PERMEASE YTRF"/>
    <property type="match status" value="1"/>
</dbReference>
<name>A0A386H568_9CLOT</name>
<dbReference type="GO" id="GO:0005886">
    <property type="term" value="C:plasma membrane"/>
    <property type="evidence" value="ECO:0007669"/>
    <property type="project" value="UniProtKB-SubCell"/>
</dbReference>
<evidence type="ECO:0000256" key="5">
    <source>
        <dbReference type="ARBA" id="ARBA00023136"/>
    </source>
</evidence>
<evidence type="ECO:0000256" key="2">
    <source>
        <dbReference type="ARBA" id="ARBA00022475"/>
    </source>
</evidence>
<evidence type="ECO:0000313" key="11">
    <source>
        <dbReference type="Proteomes" id="UP000266301"/>
    </source>
</evidence>
<reference evidence="10 11" key="1">
    <citation type="journal article" date="2019" name="Int. J. Syst. Evol. Microbiol.">
        <title>Clostridium fermenticellae sp. nov., isolated from the mud in a fermentation cellar for the production of the Chinese liquor, baijiu.</title>
        <authorList>
            <person name="Xu P.X."/>
            <person name="Chai L.J."/>
            <person name="Qiu T."/>
            <person name="Zhang X.J."/>
            <person name="Lu Z.M."/>
            <person name="Xiao C."/>
            <person name="Wang S.T."/>
            <person name="Shen C.H."/>
            <person name="Shi J.S."/>
            <person name="Xu Z.H."/>
        </authorList>
    </citation>
    <scope>NUCLEOTIDE SEQUENCE [LARGE SCALE GENOMIC DNA]</scope>
    <source>
        <strain evidence="10 11">JN500901</strain>
    </source>
</reference>
<dbReference type="Proteomes" id="UP000266301">
    <property type="component" value="Chromosome"/>
</dbReference>
<feature type="transmembrane region" description="Helical" evidence="7">
    <location>
        <begin position="280"/>
        <end position="305"/>
    </location>
</feature>
<dbReference type="Pfam" id="PF12704">
    <property type="entry name" value="MacB_PCD"/>
    <property type="match status" value="1"/>
</dbReference>
<evidence type="ECO:0000256" key="4">
    <source>
        <dbReference type="ARBA" id="ARBA00022989"/>
    </source>
</evidence>
<comment type="similarity">
    <text evidence="6">Belongs to the ABC-4 integral membrane protein family.</text>
</comment>
<feature type="transmembrane region" description="Helical" evidence="7">
    <location>
        <begin position="21"/>
        <end position="45"/>
    </location>
</feature>
<evidence type="ECO:0000256" key="3">
    <source>
        <dbReference type="ARBA" id="ARBA00022692"/>
    </source>
</evidence>
<dbReference type="Pfam" id="PF02687">
    <property type="entry name" value="FtsX"/>
    <property type="match status" value="1"/>
</dbReference>
<evidence type="ECO:0000313" key="10">
    <source>
        <dbReference type="EMBL" id="AYD40897.1"/>
    </source>
</evidence>
<dbReference type="AlphaFoldDB" id="A0A386H568"/>
<feature type="transmembrane region" description="Helical" evidence="7">
    <location>
        <begin position="360"/>
        <end position="386"/>
    </location>
</feature>
<proteinExistence type="inferred from homology"/>
<keyword evidence="11" id="KW-1185">Reference proteome</keyword>
<gene>
    <name evidence="10" type="ORF">D4Z93_10325</name>
</gene>
<dbReference type="InterPro" id="IPR003838">
    <property type="entry name" value="ABC3_permease_C"/>
</dbReference>
<evidence type="ECO:0000256" key="7">
    <source>
        <dbReference type="SAM" id="Phobius"/>
    </source>
</evidence>
<dbReference type="OrthoDB" id="9770036at2"/>
<dbReference type="GO" id="GO:0022857">
    <property type="term" value="F:transmembrane transporter activity"/>
    <property type="evidence" value="ECO:0007669"/>
    <property type="project" value="TreeGrafter"/>
</dbReference>
<accession>A0A386H568</accession>
<evidence type="ECO:0000259" key="8">
    <source>
        <dbReference type="Pfam" id="PF02687"/>
    </source>
</evidence>
<dbReference type="PANTHER" id="PTHR30572">
    <property type="entry name" value="MEMBRANE COMPONENT OF TRANSPORTER-RELATED"/>
    <property type="match status" value="1"/>
</dbReference>
<protein>
    <submittedName>
        <fullName evidence="10">FtsX-like permease family protein</fullName>
    </submittedName>
</protein>
<evidence type="ECO:0000256" key="1">
    <source>
        <dbReference type="ARBA" id="ARBA00004651"/>
    </source>
</evidence>
<keyword evidence="2" id="KW-1003">Cell membrane</keyword>
<keyword evidence="3 7" id="KW-0812">Transmembrane</keyword>
<feature type="domain" description="MacB-like periplasmic core" evidence="9">
    <location>
        <begin position="21"/>
        <end position="246"/>
    </location>
</feature>
<dbReference type="InterPro" id="IPR025857">
    <property type="entry name" value="MacB_PCD"/>
</dbReference>
<evidence type="ECO:0000259" key="9">
    <source>
        <dbReference type="Pfam" id="PF12704"/>
    </source>
</evidence>